<keyword evidence="1" id="KW-0812">Transmembrane</keyword>
<keyword evidence="1" id="KW-0472">Membrane</keyword>
<reference evidence="2" key="1">
    <citation type="journal article" date="2015" name="BMC Genomics">
        <title>Transcriptome profiling of a Rhizobium leguminosarum bv. trifolii rosR mutant reveals the role of the transcriptional regulator RosR in motility, synthesis of cell-surface components, and other cellular processes.</title>
        <authorList>
            <person name="Rachwal K."/>
            <person name="Matczynska E."/>
            <person name="Janczarek M."/>
        </authorList>
    </citation>
    <scope>NUCLEOTIDE SEQUENCE</scope>
    <source>
        <strain evidence="2">Rt24.2</strain>
    </source>
</reference>
<proteinExistence type="predicted"/>
<organism evidence="2">
    <name type="scientific">Rhizobium leguminosarum bv. trifolii</name>
    <dbReference type="NCBI Taxonomy" id="386"/>
    <lineage>
        <taxon>Bacteria</taxon>
        <taxon>Pseudomonadati</taxon>
        <taxon>Pseudomonadota</taxon>
        <taxon>Alphaproteobacteria</taxon>
        <taxon>Hyphomicrobiales</taxon>
        <taxon>Rhizobiaceae</taxon>
        <taxon>Rhizobium/Agrobacterium group</taxon>
        <taxon>Rhizobium</taxon>
    </lineage>
</organism>
<dbReference type="AlphaFoldDB" id="A0A1B8RHR3"/>
<evidence type="ECO:0000313" key="2">
    <source>
        <dbReference type="EMBL" id="AOO88614.1"/>
    </source>
</evidence>
<feature type="transmembrane region" description="Helical" evidence="1">
    <location>
        <begin position="6"/>
        <end position="25"/>
    </location>
</feature>
<sequence>MTDYPLYMLILIVIVYSLVFAGMRIGRQSFLVSLMWPGMLGVLLAEKLHERDARQIERERIRTQSKGRDGE</sequence>
<name>A0A1B8RHR3_RHILT</name>
<evidence type="ECO:0000256" key="1">
    <source>
        <dbReference type="SAM" id="Phobius"/>
    </source>
</evidence>
<reference evidence="2" key="2">
    <citation type="journal article" date="2016" name="Front. Microbiol.">
        <title>The Regulatory Protein RosR Affects Rhizobium leguminosarum bv. trifolii Protein Profiles, Cell Surface Properties, and Symbiosis with Clover.</title>
        <authorList>
            <person name="Rachwal K."/>
            <person name="Boguszewska A."/>
            <person name="Kopcinska J."/>
            <person name="Karas M."/>
            <person name="Tchorzewski M."/>
            <person name="Janczarek M."/>
        </authorList>
    </citation>
    <scope>NUCLEOTIDE SEQUENCE</scope>
    <source>
        <strain evidence="2">Rt24.2</strain>
    </source>
</reference>
<dbReference type="RefSeq" id="WP_065276040.1">
    <property type="nucleotide sequence ID" value="NZ_MAMO01000006.1"/>
</dbReference>
<protein>
    <submittedName>
        <fullName evidence="2">Uncharacterized protein</fullName>
    </submittedName>
</protein>
<dbReference type="EMBL" id="KX486250">
    <property type="protein sequence ID" value="AOO88614.1"/>
    <property type="molecule type" value="Genomic_DNA"/>
</dbReference>
<keyword evidence="1" id="KW-1133">Transmembrane helix</keyword>
<accession>A0A1B8RHR3</accession>